<accession>A0AAV6I827</accession>
<evidence type="ECO:0000313" key="6">
    <source>
        <dbReference type="EMBL" id="KAG5524846.1"/>
    </source>
</evidence>
<dbReference type="GO" id="GO:0046872">
    <property type="term" value="F:metal ion binding"/>
    <property type="evidence" value="ECO:0007669"/>
    <property type="project" value="UniProtKB-KW"/>
</dbReference>
<keyword evidence="2" id="KW-0677">Repeat</keyword>
<evidence type="ECO:0000256" key="2">
    <source>
        <dbReference type="ARBA" id="ARBA00022737"/>
    </source>
</evidence>
<dbReference type="SMART" id="SM00109">
    <property type="entry name" value="C1"/>
    <property type="match status" value="5"/>
</dbReference>
<dbReference type="PANTHER" id="PTHR46288:SF27">
    <property type="entry name" value="CYSTEINE_HISTIDINE-RICH C1 DOMAIN FAMILY PROTEIN"/>
    <property type="match status" value="1"/>
</dbReference>
<protein>
    <recommendedName>
        <fullName evidence="5">Phorbol-ester/DAG-type domain-containing protein</fullName>
    </recommendedName>
</protein>
<dbReference type="PANTHER" id="PTHR46288">
    <property type="entry name" value="PHORBOL-ESTER/DAG-TYPE DOMAIN-CONTAINING PROTEIN"/>
    <property type="match status" value="1"/>
</dbReference>
<evidence type="ECO:0000256" key="1">
    <source>
        <dbReference type="ARBA" id="ARBA00022723"/>
    </source>
</evidence>
<name>A0AAV6I827_9ERIC</name>
<organism evidence="6 7">
    <name type="scientific">Rhododendron griersonianum</name>
    <dbReference type="NCBI Taxonomy" id="479676"/>
    <lineage>
        <taxon>Eukaryota</taxon>
        <taxon>Viridiplantae</taxon>
        <taxon>Streptophyta</taxon>
        <taxon>Embryophyta</taxon>
        <taxon>Tracheophyta</taxon>
        <taxon>Spermatophyta</taxon>
        <taxon>Magnoliopsida</taxon>
        <taxon>eudicotyledons</taxon>
        <taxon>Gunneridae</taxon>
        <taxon>Pentapetalae</taxon>
        <taxon>asterids</taxon>
        <taxon>Ericales</taxon>
        <taxon>Ericaceae</taxon>
        <taxon>Ericoideae</taxon>
        <taxon>Rhodoreae</taxon>
        <taxon>Rhododendron</taxon>
    </lineage>
</organism>
<dbReference type="PROSITE" id="PS50081">
    <property type="entry name" value="ZF_DAG_PE_2"/>
    <property type="match status" value="1"/>
</dbReference>
<feature type="domain" description="Phorbol-ester/DAG-type" evidence="5">
    <location>
        <begin position="592"/>
        <end position="643"/>
    </location>
</feature>
<keyword evidence="7" id="KW-1185">Reference proteome</keyword>
<dbReference type="InterPro" id="IPR004146">
    <property type="entry name" value="DC1"/>
</dbReference>
<dbReference type="Proteomes" id="UP000823749">
    <property type="component" value="Chromosome 11"/>
</dbReference>
<keyword evidence="3" id="KW-0862">Zinc</keyword>
<feature type="region of interest" description="Disordered" evidence="4">
    <location>
        <begin position="18"/>
        <end position="37"/>
    </location>
</feature>
<sequence length="792" mass="90491">MDLEAIWEYLSFNDQDNSYRPAAEQGNSDGPAYQGYSDYHGHEPTEALLKRLSFSDQGKSYGPAYQGYCDYHGHEPTSEVYCKGPCFVCWDDISSLVRKCHISCPLRESIDSSSDMTLGIHDSCAKLPSKMKNHPFHSQHTLTLRSNTSYDPGDVVCDACGRRIRWGYNFHCEKCDFDLDPHCATLLTVLGENQFTNPEHPHPLILCTIDRLSTVPCSGCKKPFYDLYDLRVYVCLKCHCLLHISCADWPSRIEHPFHSQHPLNLHILPRTDMSQNRCSACWSVLEGSFFHCSDCKFSLDLSCYLLMPVQSHREGIELQTQLLNHPHRLISCKNIKGIEVICHGCKQCCTGPVYFCPQCRCFLDKSCAEWPQQIDHPFHPNHPLTLLVKHDPGSSQCKACGKRLQGLIFYCSECEFGLDLPCATLMPPQINHHQQLGHPHPLTLCKKKENFDFTCYACQLTIEDPVYVCFECCILLHRSCANLPRKIIQPPHGQHTLSRHEHTLTLVEKSHCQVKDTLELFWVPRNPLHPRYGRDVARQAAVFKRKPKAYGLDDQFHCFACDQDTIGFAYACSVCSCYFDIWCTMKDSVPHKHPLALFNIKSNKLNCKVCSRPLRTPSFRCEKCNFNIHASCVPILPQIVHKCHRHALTLTYSPVKDDSDDDETTELYCDVCEETRELVHPTYYCEECHFVSHVHCAYSEEMHVLVEEWPLPFKLEERKGPELGSLFRADEATGDSAGERDLGRAGIAGNHCSLIELDEEIAVLHGEIECQETKLSTMHKGKEELERRRALF</sequence>
<dbReference type="SUPFAM" id="SSF57889">
    <property type="entry name" value="Cysteine-rich domain"/>
    <property type="match status" value="6"/>
</dbReference>
<evidence type="ECO:0000256" key="3">
    <source>
        <dbReference type="ARBA" id="ARBA00022833"/>
    </source>
</evidence>
<proteinExistence type="predicted"/>
<dbReference type="Pfam" id="PF03107">
    <property type="entry name" value="C1_2"/>
    <property type="match status" value="7"/>
</dbReference>
<evidence type="ECO:0000259" key="5">
    <source>
        <dbReference type="PROSITE" id="PS50081"/>
    </source>
</evidence>
<comment type="caution">
    <text evidence="6">The sequence shown here is derived from an EMBL/GenBank/DDBJ whole genome shotgun (WGS) entry which is preliminary data.</text>
</comment>
<dbReference type="InterPro" id="IPR046349">
    <property type="entry name" value="C1-like_sf"/>
</dbReference>
<keyword evidence="1" id="KW-0479">Metal-binding</keyword>
<gene>
    <name evidence="6" type="ORF">RHGRI_031499</name>
</gene>
<dbReference type="EMBL" id="JACTNZ010000011">
    <property type="protein sequence ID" value="KAG5524846.1"/>
    <property type="molecule type" value="Genomic_DNA"/>
</dbReference>
<evidence type="ECO:0000313" key="7">
    <source>
        <dbReference type="Proteomes" id="UP000823749"/>
    </source>
</evidence>
<dbReference type="AlphaFoldDB" id="A0AAV6I827"/>
<evidence type="ECO:0000256" key="4">
    <source>
        <dbReference type="SAM" id="MobiDB-lite"/>
    </source>
</evidence>
<reference evidence="6" key="1">
    <citation type="submission" date="2020-08" db="EMBL/GenBank/DDBJ databases">
        <title>Plant Genome Project.</title>
        <authorList>
            <person name="Zhang R.-G."/>
        </authorList>
    </citation>
    <scope>NUCLEOTIDE SEQUENCE</scope>
    <source>
        <strain evidence="6">WSP0</strain>
        <tissue evidence="6">Leaf</tissue>
    </source>
</reference>
<dbReference type="InterPro" id="IPR002219">
    <property type="entry name" value="PKC_DAG/PE"/>
</dbReference>